<dbReference type="InterPro" id="IPR027268">
    <property type="entry name" value="Peptidase_M4/M1_CTD_sf"/>
</dbReference>
<dbReference type="GO" id="GO:0005886">
    <property type="term" value="C:plasma membrane"/>
    <property type="evidence" value="ECO:0007669"/>
    <property type="project" value="TreeGrafter"/>
</dbReference>
<dbReference type="GO" id="GO:0005615">
    <property type="term" value="C:extracellular space"/>
    <property type="evidence" value="ECO:0007669"/>
    <property type="project" value="TreeGrafter"/>
</dbReference>
<evidence type="ECO:0000256" key="5">
    <source>
        <dbReference type="ARBA" id="ARBA00022833"/>
    </source>
</evidence>
<evidence type="ECO:0000256" key="3">
    <source>
        <dbReference type="ARBA" id="ARBA00022723"/>
    </source>
</evidence>
<feature type="transmembrane region" description="Helical" evidence="10">
    <location>
        <begin position="12"/>
        <end position="33"/>
    </location>
</feature>
<dbReference type="Pfam" id="PF11838">
    <property type="entry name" value="ERAP1_C"/>
    <property type="match status" value="1"/>
</dbReference>
<dbReference type="CDD" id="cd09601">
    <property type="entry name" value="M1_APN-Q_like"/>
    <property type="match status" value="1"/>
</dbReference>
<name>A0A4W6ESY2_LATCA</name>
<dbReference type="InterPro" id="IPR042097">
    <property type="entry name" value="Aminopeptidase_N-like_N_sf"/>
</dbReference>
<keyword evidence="4 10" id="KW-0378">Hydrolase</keyword>
<dbReference type="SUPFAM" id="SSF55486">
    <property type="entry name" value="Metalloproteases ('zincins'), catalytic domain"/>
    <property type="match status" value="1"/>
</dbReference>
<proteinExistence type="inferred from homology"/>
<dbReference type="PANTHER" id="PTHR11533:SF259">
    <property type="entry name" value="AMINOPEPTIDASE"/>
    <property type="match status" value="1"/>
</dbReference>
<keyword evidence="10" id="KW-1133">Transmembrane helix</keyword>
<protein>
    <recommendedName>
        <fullName evidence="10">Aminopeptidase</fullName>
        <ecNumber evidence="10">3.4.11.-</ecNumber>
    </recommendedName>
</protein>
<dbReference type="SUPFAM" id="SSF63737">
    <property type="entry name" value="Leukotriene A4 hydrolase N-terminal domain"/>
    <property type="match status" value="1"/>
</dbReference>
<evidence type="ECO:0000256" key="9">
    <source>
        <dbReference type="PIRSR" id="PIRSR634016-4"/>
    </source>
</evidence>
<sequence>MAKNLYISKVAAAAFIVLTVSSIAGIVTMIILYKTQISTMNPTPRPTFPSTTMGPPPVMRLPRNLIPESYEIFLQPHLYSKIIEVVNVTSPNQTLLFTGNSTVNFHCVERTRTIYLHSKDLTVSNPVVMNKNTNKKMGVSAVKHHEDPSNFLEIQLNDILEQGNYSLSLAFKGELSEYNEAFLAATNVAPTDARRVFPCFDEPEMKAVFHVTIIHRRDTTALGNAKMHGEKTNFFNASIQYTVTCLLVTWQLKTDSDNRIKDVLPYFGFLVPTLSMFPLMCVCIYMCVYIFVILLDQIALPDLNPSAMENWGLVTYQEGDLLYEEGMSSLLHKELIANLIAHELAHQWFGNLVTMKWWNDIWLNEGFATYMSYYCKTFVANDLHTAFKEDALASSHPLSPPQEDVQTTSEIMEMFDAITYCKVENQQSLAVYTHHPLCPQQRCVTQRHTVMDTWTKQIGYPVITINTTSGEIYQKHFLFNDSSESRFVLKAQLMFYCRFRDSEKIIQSSNGEWILANVNCTGYYRVNYNQENWDSLLTQLVTNPHRIPLMNRGQLIDDAFNLARAKLLSVTLALNSTRFLRTEHEYLPWESAVRNLEYFILMFDRSEVYGPMQAYLREQVRGLYNFFRNYTDHSQVPKDHALQHNQIIAIQMACSNGLPECMMMAKEMFAKWMNNDTNNIHPNLRSVIYCQAVAFGGRTEWEFAWNKFQSSSDTSEKEQLRGALSCTKKIWLLSRYLEYTLNPERIRLMDVASTINYIARNVAGQALAWNFIRAHWEYVSQGDPAMLIEGVTSRFSTQYELEELVRFANDYDLGFATRAVQQAIEQTQVNIQWVSENKDIILEWFERETAL</sequence>
<dbReference type="InterPro" id="IPR045357">
    <property type="entry name" value="Aminopeptidase_N-like_N"/>
</dbReference>
<dbReference type="EC" id="3.4.11.-" evidence="10"/>
<feature type="binding site" evidence="8">
    <location>
        <position position="346"/>
    </location>
    <ligand>
        <name>Zn(2+)</name>
        <dbReference type="ChEBI" id="CHEBI:29105"/>
        <note>catalytic</note>
    </ligand>
</feature>
<reference evidence="15" key="1">
    <citation type="submission" date="2015-09" db="EMBL/GenBank/DDBJ databases">
        <authorList>
            <person name="Sai Rama Sridatta P."/>
        </authorList>
    </citation>
    <scope>NUCLEOTIDE SEQUENCE [LARGE SCALE GENOMIC DNA]</scope>
</reference>
<keyword evidence="10" id="KW-0812">Transmembrane</keyword>
<keyword evidence="6 10" id="KW-0482">Metalloprotease</keyword>
<dbReference type="AlphaFoldDB" id="A0A4W6ESY2"/>
<dbReference type="Pfam" id="PF01433">
    <property type="entry name" value="Peptidase_M1"/>
    <property type="match status" value="1"/>
</dbReference>
<feature type="domain" description="Peptidase M1 membrane alanine aminopeptidase" evidence="11">
    <location>
        <begin position="295"/>
        <end position="423"/>
    </location>
</feature>
<dbReference type="Gene3D" id="1.25.50.20">
    <property type="match status" value="1"/>
</dbReference>
<dbReference type="InterPro" id="IPR014782">
    <property type="entry name" value="Peptidase_M1_dom"/>
</dbReference>
<evidence type="ECO:0000259" key="11">
    <source>
        <dbReference type="Pfam" id="PF01433"/>
    </source>
</evidence>
<organism evidence="14 15">
    <name type="scientific">Lates calcarifer</name>
    <name type="common">Barramundi</name>
    <name type="synonym">Holocentrus calcarifer</name>
    <dbReference type="NCBI Taxonomy" id="8187"/>
    <lineage>
        <taxon>Eukaryota</taxon>
        <taxon>Metazoa</taxon>
        <taxon>Chordata</taxon>
        <taxon>Craniata</taxon>
        <taxon>Vertebrata</taxon>
        <taxon>Euteleostomi</taxon>
        <taxon>Actinopterygii</taxon>
        <taxon>Neopterygii</taxon>
        <taxon>Teleostei</taxon>
        <taxon>Neoteleostei</taxon>
        <taxon>Acanthomorphata</taxon>
        <taxon>Carangaria</taxon>
        <taxon>Carangaria incertae sedis</taxon>
        <taxon>Centropomidae</taxon>
        <taxon>Lates</taxon>
    </lineage>
</organism>
<dbReference type="InterPro" id="IPR024571">
    <property type="entry name" value="ERAP1-like_C_dom"/>
</dbReference>
<dbReference type="FunFam" id="1.25.50.20:FF:000012">
    <property type="entry name" value="Aminopeptidase N"/>
    <property type="match status" value="1"/>
</dbReference>
<evidence type="ECO:0000256" key="1">
    <source>
        <dbReference type="ARBA" id="ARBA00010136"/>
    </source>
</evidence>
<dbReference type="PRINTS" id="PR00756">
    <property type="entry name" value="ALADIPTASE"/>
</dbReference>
<feature type="domain" description="ERAP1-like C-terminal" evidence="12">
    <location>
        <begin position="513"/>
        <end position="828"/>
    </location>
</feature>
<evidence type="ECO:0000259" key="13">
    <source>
        <dbReference type="Pfam" id="PF17900"/>
    </source>
</evidence>
<dbReference type="Gene3D" id="2.60.40.1910">
    <property type="match status" value="1"/>
</dbReference>
<feature type="transmembrane region" description="Helical" evidence="10">
    <location>
        <begin position="266"/>
        <end position="295"/>
    </location>
</feature>
<comment type="cofactor">
    <cofactor evidence="8 10">
        <name>Zn(2+)</name>
        <dbReference type="ChEBI" id="CHEBI:29105"/>
    </cofactor>
    <text evidence="8 10">Binds 1 zinc ion per subunit.</text>
</comment>
<feature type="binding site" evidence="8">
    <location>
        <position position="342"/>
    </location>
    <ligand>
        <name>Zn(2+)</name>
        <dbReference type="ChEBI" id="CHEBI:29105"/>
        <note>catalytic</note>
    </ligand>
</feature>
<dbReference type="InterPro" id="IPR050344">
    <property type="entry name" value="Peptidase_M1_aminopeptidases"/>
</dbReference>
<dbReference type="Ensembl" id="ENSLCAT00010041703.1">
    <property type="protein sequence ID" value="ENSLCAP00010040731.1"/>
    <property type="gene ID" value="ENSLCAG00010019013.1"/>
</dbReference>
<dbReference type="InterPro" id="IPR001930">
    <property type="entry name" value="Peptidase_M1"/>
</dbReference>
<dbReference type="GO" id="GO:0008270">
    <property type="term" value="F:zinc ion binding"/>
    <property type="evidence" value="ECO:0007669"/>
    <property type="project" value="UniProtKB-UniRule"/>
</dbReference>
<evidence type="ECO:0000259" key="12">
    <source>
        <dbReference type="Pfam" id="PF11838"/>
    </source>
</evidence>
<evidence type="ECO:0000256" key="4">
    <source>
        <dbReference type="ARBA" id="ARBA00022801"/>
    </source>
</evidence>
<keyword evidence="5 8" id="KW-0862">Zinc</keyword>
<dbReference type="Proteomes" id="UP000314980">
    <property type="component" value="Unassembled WGS sequence"/>
</dbReference>
<evidence type="ECO:0000256" key="10">
    <source>
        <dbReference type="RuleBase" id="RU364040"/>
    </source>
</evidence>
<evidence type="ECO:0000256" key="8">
    <source>
        <dbReference type="PIRSR" id="PIRSR634016-3"/>
    </source>
</evidence>
<evidence type="ECO:0000313" key="14">
    <source>
        <dbReference type="Ensembl" id="ENSLCAP00010040731.1"/>
    </source>
</evidence>
<reference evidence="14" key="2">
    <citation type="submission" date="2025-08" db="UniProtKB">
        <authorList>
            <consortium name="Ensembl"/>
        </authorList>
    </citation>
    <scope>IDENTIFICATION</scope>
</reference>
<accession>A0A4W6ESY2</accession>
<keyword evidence="10" id="KW-0031">Aminopeptidase</keyword>
<keyword evidence="15" id="KW-1185">Reference proteome</keyword>
<dbReference type="Gene3D" id="2.60.40.1730">
    <property type="entry name" value="tricorn interacting facor f3 domain"/>
    <property type="match status" value="1"/>
</dbReference>
<keyword evidence="2 10" id="KW-0645">Protease</keyword>
<dbReference type="GeneTree" id="ENSGT00940000164605"/>
<dbReference type="GO" id="GO:0043171">
    <property type="term" value="P:peptide catabolic process"/>
    <property type="evidence" value="ECO:0007669"/>
    <property type="project" value="TreeGrafter"/>
</dbReference>
<dbReference type="GO" id="GO:0070006">
    <property type="term" value="F:metalloaminopeptidase activity"/>
    <property type="evidence" value="ECO:0007669"/>
    <property type="project" value="TreeGrafter"/>
</dbReference>
<dbReference type="InterPro" id="IPR034016">
    <property type="entry name" value="M1_APN-typ"/>
</dbReference>
<comment type="caution">
    <text evidence="10">Lacks conserved residue(s) required for the propagation of feature annotation.</text>
</comment>
<dbReference type="Gene3D" id="1.10.390.10">
    <property type="entry name" value="Neutral Protease Domain 2"/>
    <property type="match status" value="1"/>
</dbReference>
<comment type="similarity">
    <text evidence="1 10">Belongs to the peptidase M1 family.</text>
</comment>
<dbReference type="PANTHER" id="PTHR11533">
    <property type="entry name" value="PROTEASE M1 ZINC METALLOPROTEASE"/>
    <property type="match status" value="1"/>
</dbReference>
<evidence type="ECO:0000256" key="2">
    <source>
        <dbReference type="ARBA" id="ARBA00022670"/>
    </source>
</evidence>
<evidence type="ECO:0000256" key="6">
    <source>
        <dbReference type="ARBA" id="ARBA00023049"/>
    </source>
</evidence>
<feature type="active site" description="Proton acceptor" evidence="7">
    <location>
        <position position="343"/>
    </location>
</feature>
<dbReference type="GO" id="GO:0005737">
    <property type="term" value="C:cytoplasm"/>
    <property type="evidence" value="ECO:0007669"/>
    <property type="project" value="TreeGrafter"/>
</dbReference>
<dbReference type="GO" id="GO:0042277">
    <property type="term" value="F:peptide binding"/>
    <property type="evidence" value="ECO:0007669"/>
    <property type="project" value="TreeGrafter"/>
</dbReference>
<evidence type="ECO:0000256" key="7">
    <source>
        <dbReference type="PIRSR" id="PIRSR634016-1"/>
    </source>
</evidence>
<reference evidence="14" key="3">
    <citation type="submission" date="2025-09" db="UniProtKB">
        <authorList>
            <consortium name="Ensembl"/>
        </authorList>
    </citation>
    <scope>IDENTIFICATION</scope>
</reference>
<feature type="domain" description="Aminopeptidase N-like N-terminal" evidence="13">
    <location>
        <begin position="67"/>
        <end position="230"/>
    </location>
</feature>
<keyword evidence="3 8" id="KW-0479">Metal-binding</keyword>
<evidence type="ECO:0000313" key="15">
    <source>
        <dbReference type="Proteomes" id="UP000314980"/>
    </source>
</evidence>
<feature type="binding site" evidence="8">
    <location>
        <position position="365"/>
    </location>
    <ligand>
        <name>Zn(2+)</name>
        <dbReference type="ChEBI" id="CHEBI:29105"/>
        <note>catalytic</note>
    </ligand>
</feature>
<dbReference type="GO" id="GO:0006508">
    <property type="term" value="P:proteolysis"/>
    <property type="evidence" value="ECO:0007669"/>
    <property type="project" value="UniProtKB-KW"/>
</dbReference>
<keyword evidence="10" id="KW-0472">Membrane</keyword>
<feature type="site" description="Transition state stabilizer" evidence="9">
    <location>
        <position position="420"/>
    </location>
</feature>
<dbReference type="Pfam" id="PF17900">
    <property type="entry name" value="Peptidase_M1_N"/>
    <property type="match status" value="1"/>
</dbReference>